<accession>A0ABS8M1I0</accession>
<keyword evidence="1" id="KW-0732">Signal</keyword>
<gene>
    <name evidence="3" type="ORF">LNQ34_13005</name>
</gene>
<proteinExistence type="predicted"/>
<dbReference type="Gene3D" id="2.30.40.10">
    <property type="entry name" value="Urease, subunit C, domain 1"/>
    <property type="match status" value="1"/>
</dbReference>
<dbReference type="Pfam" id="PF01979">
    <property type="entry name" value="Amidohydro_1"/>
    <property type="match status" value="1"/>
</dbReference>
<evidence type="ECO:0000256" key="1">
    <source>
        <dbReference type="SAM" id="SignalP"/>
    </source>
</evidence>
<evidence type="ECO:0000313" key="3">
    <source>
        <dbReference type="EMBL" id="MCC9018693.1"/>
    </source>
</evidence>
<dbReference type="Gene3D" id="3.40.50.10910">
    <property type="entry name" value="Amidohydrolase"/>
    <property type="match status" value="1"/>
</dbReference>
<dbReference type="RefSeq" id="WP_230000069.1">
    <property type="nucleotide sequence ID" value="NZ_JAJJMN010000001.1"/>
</dbReference>
<feature type="chain" id="PRO_5047370445" evidence="1">
    <location>
        <begin position="22"/>
        <end position="418"/>
    </location>
</feature>
<organism evidence="3 4">
    <name type="scientific">Flavobacterium lipolyticum</name>
    <dbReference type="NCBI Taxonomy" id="2893754"/>
    <lineage>
        <taxon>Bacteria</taxon>
        <taxon>Pseudomonadati</taxon>
        <taxon>Bacteroidota</taxon>
        <taxon>Flavobacteriia</taxon>
        <taxon>Flavobacteriales</taxon>
        <taxon>Flavobacteriaceae</taxon>
        <taxon>Flavobacterium</taxon>
    </lineage>
</organism>
<name>A0ABS8M1I0_9FLAO</name>
<keyword evidence="4" id="KW-1185">Reference proteome</keyword>
<feature type="signal peptide" evidence="1">
    <location>
        <begin position="1"/>
        <end position="21"/>
    </location>
</feature>
<comment type="caution">
    <text evidence="3">The sequence shown here is derived from an EMBL/GenBank/DDBJ whole genome shotgun (WGS) entry which is preliminary data.</text>
</comment>
<reference evidence="3" key="1">
    <citation type="submission" date="2021-11" db="EMBL/GenBank/DDBJ databases">
        <title>Description of novel Flavobacterium species.</title>
        <authorList>
            <person name="Saticioglu I.B."/>
            <person name="Ay H."/>
            <person name="Altun S."/>
            <person name="Duman M."/>
        </authorList>
    </citation>
    <scope>NUCLEOTIDE SEQUENCE</scope>
    <source>
        <strain evidence="3">F-126</strain>
    </source>
</reference>
<evidence type="ECO:0000259" key="2">
    <source>
        <dbReference type="Pfam" id="PF01979"/>
    </source>
</evidence>
<dbReference type="Gene3D" id="1.20.58.520">
    <property type="entry name" value="Amidohydrolase"/>
    <property type="match status" value="1"/>
</dbReference>
<dbReference type="InterPro" id="IPR032466">
    <property type="entry name" value="Metal_Hydrolase"/>
</dbReference>
<dbReference type="InterPro" id="IPR006680">
    <property type="entry name" value="Amidohydro-rel"/>
</dbReference>
<dbReference type="SUPFAM" id="SSF51338">
    <property type="entry name" value="Composite domain of metallo-dependent hydrolases"/>
    <property type="match status" value="1"/>
</dbReference>
<feature type="domain" description="Amidohydrolase-related" evidence="2">
    <location>
        <begin position="85"/>
        <end position="408"/>
    </location>
</feature>
<sequence>MKKKRVLILWFVLLTTIVGHSQSKPTQAKLKPKLTILKNGFIFDDNFGLKTGSIIIEDNQIIDLLYTNDLSKYPEATIIDITRKFVMPGLIDTHVHLATVPNLTREKSNKYMEDQLSKMIYAGITTVRDMTGNAIILADYKQVSALNQLPAPSIFYAAQFAGPDYFNLVRKHTTEKDTPWQRTITDTTNIKIVVAAAKGAGVSGIKIYNDLSARMIKKIVKEAKKQGLQSWSHAAVFPATPTDVANAKVNSMSHAFDIAYGFSSGKMDHSKKIPAIDTIKMDKLLLLMKANNVILDPTNYLANNNKLFDGMKITKRAHELGVKISTGTDWPYLFEKDNSVPLFKEIKILTDSCGFTNKDVLISATRIGAESIGVQDRGSIAIGKRADLYVINSNPLQNIENLKDGFMTIKSGIIYTKE</sequence>
<dbReference type="SUPFAM" id="SSF51556">
    <property type="entry name" value="Metallo-dependent hydrolases"/>
    <property type="match status" value="1"/>
</dbReference>
<protein>
    <submittedName>
        <fullName evidence="3">Amidohydrolase family protein</fullName>
    </submittedName>
</protein>
<dbReference type="Gene3D" id="3.30.110.90">
    <property type="entry name" value="Amidohydrolase"/>
    <property type="match status" value="1"/>
</dbReference>
<dbReference type="InterPro" id="IPR011059">
    <property type="entry name" value="Metal-dep_hydrolase_composite"/>
</dbReference>
<dbReference type="InterPro" id="IPR051781">
    <property type="entry name" value="Metallo-dep_Hydrolase"/>
</dbReference>
<dbReference type="PANTHER" id="PTHR43135">
    <property type="entry name" value="ALPHA-D-RIBOSE 1-METHYLPHOSPHONATE 5-TRIPHOSPHATE DIPHOSPHATASE"/>
    <property type="match status" value="1"/>
</dbReference>
<dbReference type="Proteomes" id="UP001430700">
    <property type="component" value="Unassembled WGS sequence"/>
</dbReference>
<evidence type="ECO:0000313" key="4">
    <source>
        <dbReference type="Proteomes" id="UP001430700"/>
    </source>
</evidence>
<dbReference type="EMBL" id="JAJJMN010000001">
    <property type="protein sequence ID" value="MCC9018693.1"/>
    <property type="molecule type" value="Genomic_DNA"/>
</dbReference>
<dbReference type="PANTHER" id="PTHR43135:SF3">
    <property type="entry name" value="ALPHA-D-RIBOSE 1-METHYLPHOSPHONATE 5-TRIPHOSPHATE DIPHOSPHATASE"/>
    <property type="match status" value="1"/>
</dbReference>